<reference evidence="2" key="1">
    <citation type="submission" date="2022-11" db="UniProtKB">
        <authorList>
            <consortium name="WormBaseParasite"/>
        </authorList>
    </citation>
    <scope>IDENTIFICATION</scope>
</reference>
<proteinExistence type="predicted"/>
<evidence type="ECO:0000313" key="2">
    <source>
        <dbReference type="WBParaSite" id="nRc.2.0.1.t23043-RA"/>
    </source>
</evidence>
<dbReference type="Proteomes" id="UP000887565">
    <property type="component" value="Unplaced"/>
</dbReference>
<dbReference type="WBParaSite" id="nRc.2.0.1.t23043-RA">
    <property type="protein sequence ID" value="nRc.2.0.1.t23043-RA"/>
    <property type="gene ID" value="nRc.2.0.1.g23043"/>
</dbReference>
<evidence type="ECO:0000313" key="1">
    <source>
        <dbReference type="Proteomes" id="UP000887565"/>
    </source>
</evidence>
<sequence>MANLGNTEVPPLIPVIPKGPFDIVSVDIVGISPLNQRGVCMPLWINYATSGQLAETLIDYWDWQMYATLYATSGQLAETLIDYWEWQREQRRMIGPISFKNPAVANYFPFDCQEWPIVYRMVNNAMAKIHDNYCQQFQMQFKKNMRVMSSSVK</sequence>
<keyword evidence="1" id="KW-1185">Reference proteome</keyword>
<organism evidence="1 2">
    <name type="scientific">Romanomermis culicivorax</name>
    <name type="common">Nematode worm</name>
    <dbReference type="NCBI Taxonomy" id="13658"/>
    <lineage>
        <taxon>Eukaryota</taxon>
        <taxon>Metazoa</taxon>
        <taxon>Ecdysozoa</taxon>
        <taxon>Nematoda</taxon>
        <taxon>Enoplea</taxon>
        <taxon>Dorylaimia</taxon>
        <taxon>Mermithida</taxon>
        <taxon>Mermithoidea</taxon>
        <taxon>Mermithidae</taxon>
        <taxon>Romanomermis</taxon>
    </lineage>
</organism>
<protein>
    <submittedName>
        <fullName evidence="2">Uncharacterized protein</fullName>
    </submittedName>
</protein>
<accession>A0A915J987</accession>
<name>A0A915J987_ROMCU</name>
<dbReference type="AlphaFoldDB" id="A0A915J987"/>